<feature type="chain" id="PRO_5045822066" description="DUF3078 domain-containing protein" evidence="1">
    <location>
        <begin position="19"/>
        <end position="317"/>
    </location>
</feature>
<protein>
    <recommendedName>
        <fullName evidence="4">DUF3078 domain-containing protein</fullName>
    </recommendedName>
</protein>
<evidence type="ECO:0000313" key="2">
    <source>
        <dbReference type="EMBL" id="BDB51960.1"/>
    </source>
</evidence>
<gene>
    <name evidence="2" type="ORF">GENT11_02720</name>
</gene>
<dbReference type="InterPro" id="IPR021428">
    <property type="entry name" value="DUF3078"/>
</dbReference>
<feature type="signal peptide" evidence="1">
    <location>
        <begin position="1"/>
        <end position="18"/>
    </location>
</feature>
<dbReference type="Pfam" id="PF11276">
    <property type="entry name" value="DUF3078"/>
    <property type="match status" value="1"/>
</dbReference>
<organism evidence="2 3">
    <name type="scientific">Flavobacterium ammonificans</name>
    <dbReference type="NCBI Taxonomy" id="1751056"/>
    <lineage>
        <taxon>Bacteria</taxon>
        <taxon>Pseudomonadati</taxon>
        <taxon>Bacteroidota</taxon>
        <taxon>Flavobacteriia</taxon>
        <taxon>Flavobacteriales</taxon>
        <taxon>Flavobacteriaceae</taxon>
        <taxon>Flavobacterium</taxon>
    </lineage>
</organism>
<accession>A0ABM7V196</accession>
<dbReference type="Proteomes" id="UP001319865">
    <property type="component" value="Chromosome"/>
</dbReference>
<evidence type="ECO:0000256" key="1">
    <source>
        <dbReference type="SAM" id="SignalP"/>
    </source>
</evidence>
<keyword evidence="1" id="KW-0732">Signal</keyword>
<evidence type="ECO:0008006" key="4">
    <source>
        <dbReference type="Google" id="ProtNLM"/>
    </source>
</evidence>
<evidence type="ECO:0000313" key="3">
    <source>
        <dbReference type="Proteomes" id="UP001319865"/>
    </source>
</evidence>
<reference evidence="2 3" key="2">
    <citation type="journal article" date="2022" name="Microorganisms">
        <title>Complete Genome Sequences of Two Flavobacterium ammonificans Strains and a Flavobacterium ammoniigenes Strain of Ammonifying Bacterioplankton Isolated from Surface River Water.</title>
        <authorList>
            <person name="Suda W."/>
            <person name="Ogata Y."/>
            <person name="Shindo C."/>
            <person name="Watanabe K."/>
        </authorList>
    </citation>
    <scope>NUCLEOTIDE SEQUENCE [LARGE SCALE GENOMIC DNA]</scope>
    <source>
        <strain evidence="2 3">GENT11</strain>
    </source>
</reference>
<proteinExistence type="predicted"/>
<dbReference type="RefSeq" id="WP_229330478.1">
    <property type="nucleotide sequence ID" value="NZ_AP025183.1"/>
</dbReference>
<reference evidence="2 3" key="1">
    <citation type="journal article" date="2022" name="Int. J. Syst. Evol. Microbiol.">
        <title>Flavobacterium ammonificans sp. nov. and Flavobacterium ammoniigenes sp. nov., ammonifying bacteria isolated from surface river water.</title>
        <authorList>
            <person name="Watanabe K."/>
            <person name="Kitamura T."/>
            <person name="Ogata Y."/>
            <person name="Shindo C."/>
            <person name="Suda W."/>
        </authorList>
    </citation>
    <scope>NUCLEOTIDE SEQUENCE [LARGE SCALE GENOMIC DNA]</scope>
    <source>
        <strain evidence="2 3">GENT11</strain>
    </source>
</reference>
<dbReference type="EMBL" id="AP025183">
    <property type="protein sequence ID" value="BDB51960.1"/>
    <property type="molecule type" value="Genomic_DNA"/>
</dbReference>
<name>A0ABM7V196_9FLAO</name>
<keyword evidence="3" id="KW-1185">Reference proteome</keyword>
<sequence length="317" mass="36071">MKLKLSCLFFIFSLSVFSQDTIQLQPKDSLSHWRNKNKVGFDISQIAFVNWSAGGNSAISGLIKGDFSRVYTKGNQKWVNELIVRYGLNKQDGVDLRKTDDLIQLSSTFGYRKDSITNWYHSAKFNFNTQFSNGYAYPNTEKAISRLFAPAYIFLGVGTENASKSKHRIFYISPFTFKTTFVLDQTLANQGAFGVTEAVVDSNGLIITNGKQTRTELGFLFSSYYKKEIAKNVVWVNKLVLFSDYINKFGNIDIDYDFRLDLTVNQHVKVNIGAQFIYDDDIKAKKQIDGKQVTLGPKLQIRQMLGVGLVYTFLNHH</sequence>